<dbReference type="Proteomes" id="UP000680038">
    <property type="component" value="Unassembled WGS sequence"/>
</dbReference>
<comment type="caution">
    <text evidence="1">The sequence shown here is derived from an EMBL/GenBank/DDBJ whole genome shotgun (WGS) entry which is preliminary data.</text>
</comment>
<evidence type="ECO:0008006" key="3">
    <source>
        <dbReference type="Google" id="ProtNLM"/>
    </source>
</evidence>
<protein>
    <recommendedName>
        <fullName evidence="3">Nucleotidyltransferase substrate binding protein, HI0074 family</fullName>
    </recommendedName>
</protein>
<dbReference type="SUPFAM" id="SSF81593">
    <property type="entry name" value="Nucleotidyltransferase substrate binding subunit/domain"/>
    <property type="match status" value="1"/>
</dbReference>
<evidence type="ECO:0000313" key="1">
    <source>
        <dbReference type="EMBL" id="CAG4995576.1"/>
    </source>
</evidence>
<dbReference type="Pfam" id="PF08780">
    <property type="entry name" value="NTase_sub_bind"/>
    <property type="match status" value="1"/>
</dbReference>
<keyword evidence="2" id="KW-1185">Reference proteome</keyword>
<reference evidence="1" key="1">
    <citation type="submission" date="2021-04" db="EMBL/GenBank/DDBJ databases">
        <authorList>
            <person name="Rodrigo-Torres L."/>
            <person name="Arahal R. D."/>
            <person name="Lucena T."/>
        </authorList>
    </citation>
    <scope>NUCLEOTIDE SEQUENCE</scope>
    <source>
        <strain evidence="1">CECT 9275</strain>
    </source>
</reference>
<dbReference type="AlphaFoldDB" id="A0A916JAP6"/>
<accession>A0A916JAP6</accession>
<evidence type="ECO:0000313" key="2">
    <source>
        <dbReference type="Proteomes" id="UP000680038"/>
    </source>
</evidence>
<dbReference type="Gene3D" id="1.20.120.330">
    <property type="entry name" value="Nucleotidyltransferases domain 2"/>
    <property type="match status" value="1"/>
</dbReference>
<sequence>MLRPVSKFEPMMKIDTTYLERCIAALERAYSLLIKSEVDTIEYDMFRSASIKEFEIILEQAGKLLRKALKPYFHSPKEVDRMVFKNVFRNAVLRDLITDEQCERWLQYRDNRNNTAHDYGVNFANETLVFLPQFIKDSMDLSAVLKNQNDQ</sequence>
<name>A0A916JAP6_9BACT</name>
<organism evidence="1 2">
    <name type="scientific">Dyadobacter helix</name>
    <dbReference type="NCBI Taxonomy" id="2822344"/>
    <lineage>
        <taxon>Bacteria</taxon>
        <taxon>Pseudomonadati</taxon>
        <taxon>Bacteroidota</taxon>
        <taxon>Cytophagia</taxon>
        <taxon>Cytophagales</taxon>
        <taxon>Spirosomataceae</taxon>
        <taxon>Dyadobacter</taxon>
    </lineage>
</organism>
<proteinExistence type="predicted"/>
<gene>
    <name evidence="1" type="ORF">DYBT9275_01671</name>
</gene>
<dbReference type="EMBL" id="CAJRAF010000001">
    <property type="protein sequence ID" value="CAG4995576.1"/>
    <property type="molecule type" value="Genomic_DNA"/>
</dbReference>
<dbReference type="InterPro" id="IPR010235">
    <property type="entry name" value="HepT"/>
</dbReference>